<evidence type="ECO:0000313" key="2">
    <source>
        <dbReference type="Proteomes" id="UP000325440"/>
    </source>
</evidence>
<organism evidence="1 2">
    <name type="scientific">Cinara cedri</name>
    <dbReference type="NCBI Taxonomy" id="506608"/>
    <lineage>
        <taxon>Eukaryota</taxon>
        <taxon>Metazoa</taxon>
        <taxon>Ecdysozoa</taxon>
        <taxon>Arthropoda</taxon>
        <taxon>Hexapoda</taxon>
        <taxon>Insecta</taxon>
        <taxon>Pterygota</taxon>
        <taxon>Neoptera</taxon>
        <taxon>Paraneoptera</taxon>
        <taxon>Hemiptera</taxon>
        <taxon>Sternorrhyncha</taxon>
        <taxon>Aphidomorpha</taxon>
        <taxon>Aphidoidea</taxon>
        <taxon>Aphididae</taxon>
        <taxon>Lachninae</taxon>
        <taxon>Cinara</taxon>
    </lineage>
</organism>
<keyword evidence="2" id="KW-1185">Reference proteome</keyword>
<proteinExistence type="predicted"/>
<accession>A0A5E4M4U8</accession>
<gene>
    <name evidence="1" type="ORF">CINCED_3A001677</name>
</gene>
<dbReference type="EMBL" id="CABPRJ010000036">
    <property type="protein sequence ID" value="VVC26533.1"/>
    <property type="molecule type" value="Genomic_DNA"/>
</dbReference>
<dbReference type="Proteomes" id="UP000325440">
    <property type="component" value="Unassembled WGS sequence"/>
</dbReference>
<protein>
    <submittedName>
        <fullName evidence="1">Uncharacterized protein</fullName>
    </submittedName>
</protein>
<name>A0A5E4M4U8_9HEMI</name>
<sequence length="118" mass="13140">MSPYSREHHTAVVAPVSAVSPVIEEFGGGKKDDVSGAGLPPYHHKYSESGKPAAGYTNGLSLLRRLFRWWLARFGQKPLAKKGTLSYTTSCYFARDYRILSHKKTLSFTLRALYGTET</sequence>
<evidence type="ECO:0000313" key="1">
    <source>
        <dbReference type="EMBL" id="VVC26533.1"/>
    </source>
</evidence>
<reference evidence="1 2" key="1">
    <citation type="submission" date="2019-08" db="EMBL/GenBank/DDBJ databases">
        <authorList>
            <person name="Alioto T."/>
            <person name="Alioto T."/>
            <person name="Gomez Garrido J."/>
        </authorList>
    </citation>
    <scope>NUCLEOTIDE SEQUENCE [LARGE SCALE GENOMIC DNA]</scope>
</reference>
<dbReference type="OrthoDB" id="6620747at2759"/>
<dbReference type="AlphaFoldDB" id="A0A5E4M4U8"/>